<name>K0B0K0_GOTA9</name>
<dbReference type="NCBIfam" id="NF004470">
    <property type="entry name" value="PRK05802.1"/>
    <property type="match status" value="1"/>
</dbReference>
<dbReference type="Proteomes" id="UP000006094">
    <property type="component" value="Chromosome"/>
</dbReference>
<dbReference type="SUPFAM" id="SSF63380">
    <property type="entry name" value="Riboflavin synthase domain-like"/>
    <property type="match status" value="1"/>
</dbReference>
<accession>K0B0K0</accession>
<dbReference type="EMBL" id="CP003326">
    <property type="protein sequence ID" value="AFS78425.1"/>
    <property type="molecule type" value="Genomic_DNA"/>
</dbReference>
<dbReference type="Gene3D" id="2.40.30.10">
    <property type="entry name" value="Translation factors"/>
    <property type="match status" value="1"/>
</dbReference>
<dbReference type="InterPro" id="IPR006058">
    <property type="entry name" value="2Fe2S_fd_BS"/>
</dbReference>
<gene>
    <name evidence="1" type="ordered locus">Curi_c14150</name>
</gene>
<dbReference type="GO" id="GO:0051537">
    <property type="term" value="F:2 iron, 2 sulfur cluster binding"/>
    <property type="evidence" value="ECO:0007669"/>
    <property type="project" value="InterPro"/>
</dbReference>
<dbReference type="InterPro" id="IPR050353">
    <property type="entry name" value="PyrK_electron_transfer"/>
</dbReference>
<dbReference type="eggNOG" id="COG0543">
    <property type="taxonomic scope" value="Bacteria"/>
</dbReference>
<dbReference type="PANTHER" id="PTHR43513:SF3">
    <property type="entry name" value="DIHYDROOROTATE DEHYDROGENASE B (NAD(+)), ELECTRON TRANSFER SUBUNIT-RELATED"/>
    <property type="match status" value="1"/>
</dbReference>
<organism evidence="1 2">
    <name type="scientific">Gottschalkia acidurici (strain ATCC 7906 / DSM 604 / BCRC 14475 / CIP 104303 / KCTC 5404 / NCIMB 10678 / 9a)</name>
    <name type="common">Clostridium acidurici</name>
    <dbReference type="NCBI Taxonomy" id="1128398"/>
    <lineage>
        <taxon>Bacteria</taxon>
        <taxon>Bacillati</taxon>
        <taxon>Bacillota</taxon>
        <taxon>Tissierellia</taxon>
        <taxon>Tissierellales</taxon>
        <taxon>Gottschalkiaceae</taxon>
        <taxon>Gottschalkia</taxon>
    </lineage>
</organism>
<dbReference type="PROSITE" id="PS00197">
    <property type="entry name" value="2FE2S_FER_1"/>
    <property type="match status" value="1"/>
</dbReference>
<dbReference type="RefSeq" id="WP_014967562.1">
    <property type="nucleotide sequence ID" value="NC_018664.1"/>
</dbReference>
<proteinExistence type="predicted"/>
<dbReference type="InterPro" id="IPR017938">
    <property type="entry name" value="Riboflavin_synthase-like_b-brl"/>
</dbReference>
<dbReference type="KEGG" id="cad:Curi_c14150"/>
<keyword evidence="2" id="KW-1185">Reference proteome</keyword>
<evidence type="ECO:0000313" key="2">
    <source>
        <dbReference type="Proteomes" id="UP000006094"/>
    </source>
</evidence>
<protein>
    <submittedName>
        <fullName evidence="1">Uncharacterized protein</fullName>
    </submittedName>
</protein>
<dbReference type="PANTHER" id="PTHR43513">
    <property type="entry name" value="DIHYDROOROTATE DEHYDROGENASE B (NAD(+)), ELECTRON TRANSFER SUBUNIT"/>
    <property type="match status" value="1"/>
</dbReference>
<dbReference type="OrthoDB" id="1704963at2"/>
<dbReference type="AlphaFoldDB" id="K0B0K0"/>
<sequence>MKHRLECIDAGSEYCPCYLAETNDCITCSHLQGKEFCECNWRGICIYQEYVMNGCKRKKQRESNVAKVEEIKNISDNCIILKLKVNNTLARQLKEPGAYVFLRGEELPHYFDTPMSIMDVDEVNGYIYIAYQILGSKTKKLEKDREEYLVRGPYWNGLYGMKNLKKVSNKECLVVVKGIAQAPAILVVKKLLKNQNNVTFIVDKGAIGDVFIKDFIKGLNMKTIETNLQSSSGEMLIKNILKNNDIGLVYSGGSDVLHSSIIRMIDETKKDPFIVVTNNNEICCGEGVCGGCTIRLADGVRAKSCKTQLDARKVIERRVLND</sequence>
<dbReference type="SUPFAM" id="SSF54292">
    <property type="entry name" value="2Fe-2S ferredoxin-like"/>
    <property type="match status" value="1"/>
</dbReference>
<evidence type="ECO:0000313" key="1">
    <source>
        <dbReference type="EMBL" id="AFS78425.1"/>
    </source>
</evidence>
<dbReference type="PATRIC" id="fig|1128398.3.peg.1438"/>
<dbReference type="HOGENOM" id="CLU_926533_0_0_9"/>
<dbReference type="InterPro" id="IPR036010">
    <property type="entry name" value="2Fe-2S_ferredoxin-like_sf"/>
</dbReference>
<reference evidence="1 2" key="1">
    <citation type="journal article" date="2012" name="PLoS ONE">
        <title>The purine-utilizing bacterium Clostridium acidurici 9a: a genome-guided metabolic reconsideration.</title>
        <authorList>
            <person name="Hartwich K."/>
            <person name="Poehlein A."/>
            <person name="Daniel R."/>
        </authorList>
    </citation>
    <scope>NUCLEOTIDE SEQUENCE [LARGE SCALE GENOMIC DNA]</scope>
    <source>
        <strain evidence="2">ATCC 7906 / DSM 604 / BCRC 14475 / CIP 104303 / KCTC 5404 / NCIMB 10678 / 9a</strain>
    </source>
</reference>
<dbReference type="STRING" id="1128398.Curi_c14150"/>